<evidence type="ECO:0000313" key="3">
    <source>
        <dbReference type="EMBL" id="KQH79306.1"/>
    </source>
</evidence>
<dbReference type="CDD" id="cd01948">
    <property type="entry name" value="EAL"/>
    <property type="match status" value="1"/>
</dbReference>
<dbReference type="InterPro" id="IPR052155">
    <property type="entry name" value="Biofilm_reg_signaling"/>
</dbReference>
<dbReference type="Gene3D" id="3.30.70.270">
    <property type="match status" value="1"/>
</dbReference>
<protein>
    <recommendedName>
        <fullName evidence="5">EAL domain-containing protein</fullName>
    </recommendedName>
</protein>
<dbReference type="CDD" id="cd01949">
    <property type="entry name" value="GGDEF"/>
    <property type="match status" value="1"/>
</dbReference>
<dbReference type="EMBL" id="LKTM01000112">
    <property type="protein sequence ID" value="KQH79306.1"/>
    <property type="molecule type" value="Genomic_DNA"/>
</dbReference>
<evidence type="ECO:0000313" key="4">
    <source>
        <dbReference type="Proteomes" id="UP000051677"/>
    </source>
</evidence>
<comment type="caution">
    <text evidence="3">The sequence shown here is derived from an EMBL/GenBank/DDBJ whole genome shotgun (WGS) entry which is preliminary data.</text>
</comment>
<dbReference type="OrthoDB" id="23692at2"/>
<dbReference type="RefSeq" id="WP_055577855.1">
    <property type="nucleotide sequence ID" value="NZ_LKTM01000112.1"/>
</dbReference>
<dbReference type="PROSITE" id="PS50883">
    <property type="entry name" value="EAL"/>
    <property type="match status" value="1"/>
</dbReference>
<dbReference type="SUPFAM" id="SSF141868">
    <property type="entry name" value="EAL domain-like"/>
    <property type="match status" value="1"/>
</dbReference>
<dbReference type="Gene3D" id="3.30.450.40">
    <property type="match status" value="1"/>
</dbReference>
<dbReference type="InterPro" id="IPR001633">
    <property type="entry name" value="EAL_dom"/>
</dbReference>
<evidence type="ECO:0008006" key="5">
    <source>
        <dbReference type="Google" id="ProtNLM"/>
    </source>
</evidence>
<dbReference type="InterPro" id="IPR000160">
    <property type="entry name" value="GGDEF_dom"/>
</dbReference>
<proteinExistence type="predicted"/>
<gene>
    <name evidence="3" type="ORF">AO501_14750</name>
</gene>
<sequence length="607" mass="65963">MHDYATPHRLDQIVTAVANQLIAADAGTSVDVSRRVLAYLVDQLGVDVSFLRYNDHDIDATKLVAEWPPRHDIPDPDPLAVIYFADADPVFASAQHAKEPLVLRPDTESDDYQRRIREGRQIMATSLAAVPLISADVTTGVLGFVKYGDREWHQAELNALTAIASLFAQVQARVAAETQLRHLADHDDLTGLHNRRALLAHLDQRLAAGQTGPVAALFLDLDRLKTINDYLGHAAGDQFIQVFAQRLRTACLSDSVIARLGGDEFVIVPPAPMSADAAVRFAEQLSDQFKEHVSIGGEVLTRTVSIGTACATPGIDTPSNLIRRADQAVLAAKHAGGDGIATFTEDMSQRSELRNDIELHLRSGIESDALRLVYLPEVDLRTRSIIGVEALVRWQHPTRGLLPPDLFIPVAESVNLAGELDRWVLRSACREFADWRSAGLGRDLVLRINVSPGQLVTGGFVDFVADTINRHGIGASSVCLEITENVIVQDLQTARATLSGLKDIGVRIAIDDFGTGYSAMSLLQTLPIDTLKIDRCFVRRLGTDSSDLVIVRGIMVLAQGFNLNVVAEGIETEAAARVLIDHQCYRGQGFLYSPPVTGAAMRGLLAG</sequence>
<dbReference type="SMART" id="SM00052">
    <property type="entry name" value="EAL"/>
    <property type="match status" value="1"/>
</dbReference>
<dbReference type="Gene3D" id="3.20.20.450">
    <property type="entry name" value="EAL domain"/>
    <property type="match status" value="1"/>
</dbReference>
<dbReference type="SMART" id="SM00065">
    <property type="entry name" value="GAF"/>
    <property type="match status" value="1"/>
</dbReference>
<dbReference type="SUPFAM" id="SSF55073">
    <property type="entry name" value="Nucleotide cyclase"/>
    <property type="match status" value="1"/>
</dbReference>
<dbReference type="Pfam" id="PF00990">
    <property type="entry name" value="GGDEF"/>
    <property type="match status" value="1"/>
</dbReference>
<evidence type="ECO:0000259" key="2">
    <source>
        <dbReference type="PROSITE" id="PS50887"/>
    </source>
</evidence>
<feature type="domain" description="EAL" evidence="1">
    <location>
        <begin position="354"/>
        <end position="607"/>
    </location>
</feature>
<dbReference type="InterPro" id="IPR029016">
    <property type="entry name" value="GAF-like_dom_sf"/>
</dbReference>
<dbReference type="Pfam" id="PF00563">
    <property type="entry name" value="EAL"/>
    <property type="match status" value="1"/>
</dbReference>
<dbReference type="InterPro" id="IPR035919">
    <property type="entry name" value="EAL_sf"/>
</dbReference>
<organism evidence="3 4">
    <name type="scientific">Mycobacterium gordonae</name>
    <dbReference type="NCBI Taxonomy" id="1778"/>
    <lineage>
        <taxon>Bacteria</taxon>
        <taxon>Bacillati</taxon>
        <taxon>Actinomycetota</taxon>
        <taxon>Actinomycetes</taxon>
        <taxon>Mycobacteriales</taxon>
        <taxon>Mycobacteriaceae</taxon>
        <taxon>Mycobacterium</taxon>
    </lineage>
</organism>
<dbReference type="STRING" id="1778.A9W97_23960"/>
<dbReference type="InterPro" id="IPR029787">
    <property type="entry name" value="Nucleotide_cyclase"/>
</dbReference>
<dbReference type="Proteomes" id="UP000051677">
    <property type="component" value="Unassembled WGS sequence"/>
</dbReference>
<dbReference type="InterPro" id="IPR043128">
    <property type="entry name" value="Rev_trsase/Diguanyl_cyclase"/>
</dbReference>
<dbReference type="NCBIfam" id="TIGR00254">
    <property type="entry name" value="GGDEF"/>
    <property type="match status" value="1"/>
</dbReference>
<dbReference type="AlphaFoldDB" id="A0A0Q2LU46"/>
<dbReference type="InterPro" id="IPR003018">
    <property type="entry name" value="GAF"/>
</dbReference>
<name>A0A0Q2LU46_MYCGO</name>
<dbReference type="PANTHER" id="PTHR44757">
    <property type="entry name" value="DIGUANYLATE CYCLASE DGCP"/>
    <property type="match status" value="1"/>
</dbReference>
<dbReference type="Pfam" id="PF13185">
    <property type="entry name" value="GAF_2"/>
    <property type="match status" value="1"/>
</dbReference>
<dbReference type="SUPFAM" id="SSF55781">
    <property type="entry name" value="GAF domain-like"/>
    <property type="match status" value="1"/>
</dbReference>
<dbReference type="SMART" id="SM00267">
    <property type="entry name" value="GGDEF"/>
    <property type="match status" value="1"/>
</dbReference>
<dbReference type="PROSITE" id="PS50887">
    <property type="entry name" value="GGDEF"/>
    <property type="match status" value="1"/>
</dbReference>
<dbReference type="PANTHER" id="PTHR44757:SF2">
    <property type="entry name" value="BIOFILM ARCHITECTURE MAINTENANCE PROTEIN MBAA"/>
    <property type="match status" value="1"/>
</dbReference>
<evidence type="ECO:0000259" key="1">
    <source>
        <dbReference type="PROSITE" id="PS50883"/>
    </source>
</evidence>
<accession>A0A0Q2LU46</accession>
<feature type="domain" description="GGDEF" evidence="2">
    <location>
        <begin position="212"/>
        <end position="345"/>
    </location>
</feature>
<reference evidence="3 4" key="1">
    <citation type="submission" date="2015-10" db="EMBL/GenBank/DDBJ databases">
        <title>Mycobacterium gordonae draft genome assembly.</title>
        <authorList>
            <person name="Ustinova V."/>
            <person name="Smirnova T."/>
            <person name="Blagodatskikh K."/>
            <person name="Varlamov D."/>
            <person name="Larionova E."/>
            <person name="Chernousova L."/>
        </authorList>
    </citation>
    <scope>NUCLEOTIDE SEQUENCE [LARGE SCALE GENOMIC DNA]</scope>
    <source>
        <strain evidence="3 4">CTRI 14-8773</strain>
    </source>
</reference>